<dbReference type="SUPFAM" id="SSF51126">
    <property type="entry name" value="Pectin lyase-like"/>
    <property type="match status" value="1"/>
</dbReference>
<dbReference type="Gene3D" id="2.60.40.10">
    <property type="entry name" value="Immunoglobulins"/>
    <property type="match status" value="1"/>
</dbReference>
<name>A0ABY3T2E3_9GAMM</name>
<evidence type="ECO:0008006" key="4">
    <source>
        <dbReference type="Google" id="ProtNLM"/>
    </source>
</evidence>
<keyword evidence="3" id="KW-1185">Reference proteome</keyword>
<sequence length="989" mass="106821">MAQTVSDKHTRYAFHASQLNEAKDTIRRTRRYFFPADQLPPEGEDGDWNKWLVTVTVEQCSLYATVNKLKSDPAADPAKLTTMETAMNKYVVDYNAAVAAYPQQMAEMQTLESTNDKFLAPESKLNEYLHVLDEETCSYLCAGTSNSPTQQSPSAPCPCQFFGEKTIELTGSQTDAVRVWNSNSHLKSLTVIDNRTYTEAHRDAIQLIPPKMTDKTRKIKMLKDGFEQEQDWILCDQMSAAILENVTVEACTVKAPGGPLQGIFSSDGLFSSLKILNNTIQTAGEHAITINGFLSGEISGNTLQAVAGKTPSIRLYPTRIGGNQAEEGVAWILSFANEGGSNPVLQYGKPVLGNNPLVGVAGKTQAELIDARSDMPENYRWNSFGLENFRYYAFRDEFSTLTFGQYRTLDGGKYYIQLKAWLEDRIAEYTNGIRKMKGYLPDIADILKDERHTQVLPTLQKALTNAVNSSNYDHVSISNFPETPIKVFVAKQIALRHGTLKKLVALNGMVRNDLPNLTAQDMENRRQATLKYLLDATQLANTTPNPLSDPTLQSGTQGETGGTTGSAATPTAPEPVKATGAYGTGLKDDLMATATSVAQDEEITFFFKDGSTYNSGYTFFWRVANIDSSVVAFGSSPRYTINTSKLDVKADHRIQVVLRQGDVTLSGGALFGVTAKAAAASPEQSTPTPTETAPTTLTKNYGALKILAQPLTVQQSDSITFSADASTHSNAGDKLAWFWSANGKTASTATLTLDTTGLAVGEYNVKATLYVTPAGTTQRTAIAGSAMFTVTVKAAAPEPQASPAPVLPKPLTASGDLKAYIRVSETSVPQGNSITFSIDPNYLAEQQQGAKLTYYWTAPTNSGNPAGQVATYTIKTDTLVPGNNHVVKVTLYKQLDGSTTRTSIGGVATFGVTAAAPTTGTINVVVMDIDTQQPIAGEQYTLILDADPAKKSYPGTTEADGSILVKNIPLGSYTLIFTNPAFLSAEIVL</sequence>
<reference evidence="2" key="1">
    <citation type="journal article" date="2022" name="Microorganisms">
        <title>Two New Species of Filamentous Sulfur Bacteria of the Genus Thiothrix, Thiothrix winogradskyi sp. nov. and 'Candidatus Thiothrix sulfatifontis' sp. nov.</title>
        <authorList>
            <person name="Ravin N.V."/>
            <person name="Rossetti S."/>
            <person name="Beletsky A.V."/>
            <person name="Kadnikov V.V."/>
            <person name="Rudenko T.S."/>
            <person name="Smolyakov D.D."/>
            <person name="Moskvitina M.I."/>
            <person name="Gureeva M.V."/>
            <person name="Mardanov A.V."/>
            <person name="Grabovich M.Y."/>
        </authorList>
    </citation>
    <scope>NUCLEOTIDE SEQUENCE</scope>
    <source>
        <strain evidence="2">CT3</strain>
    </source>
</reference>
<feature type="compositionally biased region" description="Polar residues" evidence="1">
    <location>
        <begin position="542"/>
        <end position="552"/>
    </location>
</feature>
<dbReference type="SUPFAM" id="SSF49452">
    <property type="entry name" value="Starch-binding domain-like"/>
    <property type="match status" value="1"/>
</dbReference>
<feature type="compositionally biased region" description="Low complexity" evidence="1">
    <location>
        <begin position="565"/>
        <end position="575"/>
    </location>
</feature>
<evidence type="ECO:0000256" key="1">
    <source>
        <dbReference type="SAM" id="MobiDB-lite"/>
    </source>
</evidence>
<evidence type="ECO:0000313" key="2">
    <source>
        <dbReference type="EMBL" id="UJS24941.1"/>
    </source>
</evidence>
<organism evidence="2 3">
    <name type="scientific">Thiothrix winogradskyi</name>
    <dbReference type="NCBI Taxonomy" id="96472"/>
    <lineage>
        <taxon>Bacteria</taxon>
        <taxon>Pseudomonadati</taxon>
        <taxon>Pseudomonadota</taxon>
        <taxon>Gammaproteobacteria</taxon>
        <taxon>Thiotrichales</taxon>
        <taxon>Thiotrichaceae</taxon>
        <taxon>Thiothrix</taxon>
    </lineage>
</organism>
<dbReference type="EMBL" id="CP091244">
    <property type="protein sequence ID" value="UJS24941.1"/>
    <property type="molecule type" value="Genomic_DNA"/>
</dbReference>
<dbReference type="InterPro" id="IPR013783">
    <property type="entry name" value="Ig-like_fold"/>
</dbReference>
<dbReference type="Proteomes" id="UP001054801">
    <property type="component" value="Chromosome"/>
</dbReference>
<proteinExistence type="predicted"/>
<feature type="region of interest" description="Disordered" evidence="1">
    <location>
        <begin position="542"/>
        <end position="580"/>
    </location>
</feature>
<gene>
    <name evidence="2" type="ORF">L2Y54_02590</name>
</gene>
<evidence type="ECO:0000313" key="3">
    <source>
        <dbReference type="Proteomes" id="UP001054801"/>
    </source>
</evidence>
<dbReference type="InterPro" id="IPR013784">
    <property type="entry name" value="Carb-bd-like_fold"/>
</dbReference>
<protein>
    <recommendedName>
        <fullName evidence="4">PKD/Chitinase domain-containing protein</fullName>
    </recommendedName>
</protein>
<accession>A0ABY3T2E3</accession>
<dbReference type="InterPro" id="IPR011050">
    <property type="entry name" value="Pectin_lyase_fold/virulence"/>
</dbReference>
<dbReference type="RefSeq" id="WP_236499660.1">
    <property type="nucleotide sequence ID" value="NZ_CP091244.1"/>
</dbReference>